<evidence type="ECO:0000256" key="3">
    <source>
        <dbReference type="ARBA" id="ARBA00022989"/>
    </source>
</evidence>
<protein>
    <submittedName>
        <fullName evidence="8">Thioredoxin domain-containing protein</fullName>
    </submittedName>
</protein>
<evidence type="ECO:0000256" key="2">
    <source>
        <dbReference type="ARBA" id="ARBA00022692"/>
    </source>
</evidence>
<comment type="subcellular location">
    <subcellularLocation>
        <location evidence="1">Membrane</location>
        <topology evidence="1">Multi-pass membrane protein</topology>
    </subcellularLocation>
</comment>
<evidence type="ECO:0000256" key="4">
    <source>
        <dbReference type="ARBA" id="ARBA00023136"/>
    </source>
</evidence>
<evidence type="ECO:0000313" key="9">
    <source>
        <dbReference type="Proteomes" id="UP000800981"/>
    </source>
</evidence>
<evidence type="ECO:0000256" key="5">
    <source>
        <dbReference type="SAM" id="Phobius"/>
    </source>
</evidence>
<proteinExistence type="predicted"/>
<dbReference type="SUPFAM" id="SSF52833">
    <property type="entry name" value="Thioredoxin-like"/>
    <property type="match status" value="1"/>
</dbReference>
<dbReference type="InterPro" id="IPR009908">
    <property type="entry name" value="Methylamine_util_MauE"/>
</dbReference>
<gene>
    <name evidence="8" type="ORF">G9H71_17640</name>
</gene>
<keyword evidence="3 5" id="KW-1133">Transmembrane helix</keyword>
<sequence>MSAPPTSTPLTDAPSAPGGVRPALEWAAVPARLLLAGVLGYAALSKIGDPAATVRAVRAYDLLPDGLATVVGHGLPAFELALAALLLAGVALRLTATVTAVLLGVFLAGIVSAAARGLAIDCGCFGGGGPTDDPAYASEIVRDSLLLAVAVGLAVLGTSRLAAVPRAPLAPQAPPAGSPRTVARRAQVERTRYEAALGRHRGRVRLVGLGAAAALVVAPLTGIAVAEATKPAPPVVVPAAATASGGIAVGSPSAPRTLVVFEDPQCPYCGELERGDSAKAIAAAVDAGALRVEYRLRSFLGEESVRAVSALAAASDEGKFLELHAAVYASQPEERTGGYTTDDLLELGRSVGLTSDRFVQAVRTEKYAGWARQADDRASRDGNTSTPELRLDGKVVDADTMFDAAALTALLA</sequence>
<comment type="caution">
    <text evidence="8">The sequence shown here is derived from an EMBL/GenBank/DDBJ whole genome shotgun (WGS) entry which is preliminary data.</text>
</comment>
<organism evidence="8 9">
    <name type="scientific">Motilibacter deserti</name>
    <dbReference type="NCBI Taxonomy" id="2714956"/>
    <lineage>
        <taxon>Bacteria</taxon>
        <taxon>Bacillati</taxon>
        <taxon>Actinomycetota</taxon>
        <taxon>Actinomycetes</taxon>
        <taxon>Motilibacterales</taxon>
        <taxon>Motilibacteraceae</taxon>
        <taxon>Motilibacter</taxon>
    </lineage>
</organism>
<dbReference type="Gene3D" id="3.40.30.10">
    <property type="entry name" value="Glutaredoxin"/>
    <property type="match status" value="1"/>
</dbReference>
<reference evidence="8 9" key="1">
    <citation type="submission" date="2020-03" db="EMBL/GenBank/DDBJ databases">
        <title>Two novel Motilibacter sp.</title>
        <authorList>
            <person name="Liu S."/>
        </authorList>
    </citation>
    <scope>NUCLEOTIDE SEQUENCE [LARGE SCALE GENOMIC DNA]</scope>
    <source>
        <strain evidence="8 9">E257</strain>
    </source>
</reference>
<dbReference type="Pfam" id="PF07291">
    <property type="entry name" value="MauE"/>
    <property type="match status" value="1"/>
</dbReference>
<dbReference type="RefSeq" id="WP_166284104.1">
    <property type="nucleotide sequence ID" value="NZ_JAANNP010000040.1"/>
</dbReference>
<dbReference type="Pfam" id="PF13462">
    <property type="entry name" value="Thioredoxin_4"/>
    <property type="match status" value="1"/>
</dbReference>
<feature type="domain" description="Thioredoxin-like fold" evidence="7">
    <location>
        <begin position="244"/>
        <end position="401"/>
    </location>
</feature>
<evidence type="ECO:0000256" key="1">
    <source>
        <dbReference type="ARBA" id="ARBA00004141"/>
    </source>
</evidence>
<accession>A0ABX0GXQ3</accession>
<evidence type="ECO:0000313" key="8">
    <source>
        <dbReference type="EMBL" id="NHC15607.1"/>
    </source>
</evidence>
<name>A0ABX0GXQ3_9ACTN</name>
<evidence type="ECO:0000259" key="7">
    <source>
        <dbReference type="Pfam" id="PF13462"/>
    </source>
</evidence>
<dbReference type="Proteomes" id="UP000800981">
    <property type="component" value="Unassembled WGS sequence"/>
</dbReference>
<dbReference type="InterPro" id="IPR012336">
    <property type="entry name" value="Thioredoxin-like_fold"/>
</dbReference>
<dbReference type="EMBL" id="JAANNP010000040">
    <property type="protein sequence ID" value="NHC15607.1"/>
    <property type="molecule type" value="Genomic_DNA"/>
</dbReference>
<evidence type="ECO:0000259" key="6">
    <source>
        <dbReference type="Pfam" id="PF07291"/>
    </source>
</evidence>
<dbReference type="InterPro" id="IPR036249">
    <property type="entry name" value="Thioredoxin-like_sf"/>
</dbReference>
<feature type="transmembrane region" description="Helical" evidence="5">
    <location>
        <begin position="206"/>
        <end position="226"/>
    </location>
</feature>
<keyword evidence="9" id="KW-1185">Reference proteome</keyword>
<keyword evidence="2 5" id="KW-0812">Transmembrane</keyword>
<feature type="transmembrane region" description="Helical" evidence="5">
    <location>
        <begin position="80"/>
        <end position="108"/>
    </location>
</feature>
<feature type="domain" description="Methylamine utilisation protein MauE" evidence="6">
    <location>
        <begin position="26"/>
        <end position="154"/>
    </location>
</feature>
<keyword evidence="4 5" id="KW-0472">Membrane</keyword>